<accession>A0A171DQ41</accession>
<evidence type="ECO:0000313" key="2">
    <source>
        <dbReference type="Proteomes" id="UP000077701"/>
    </source>
</evidence>
<dbReference type="Proteomes" id="UP000077701">
    <property type="component" value="Unassembled WGS sequence"/>
</dbReference>
<gene>
    <name evidence="1" type="ORF">PS9374_06865</name>
</gene>
<sequence length="78" mass="8320">MTIELNNTVRAEALALAPVSASVLLDREDADAMISQAIVLHGGEEGCAAALAQEFGEHPELVVQRMRWASSIVGRLYG</sequence>
<reference evidence="2" key="2">
    <citation type="submission" date="2016-04" db="EMBL/GenBank/DDBJ databases">
        <title>Planomonospora sphaerica JCM9374 whole genome shotgun sequence.</title>
        <authorList>
            <person name="Suzuki T."/>
            <person name="Dohra H."/>
            <person name="Kodani S."/>
        </authorList>
    </citation>
    <scope>NUCLEOTIDE SEQUENCE [LARGE SCALE GENOMIC DNA]</scope>
    <source>
        <strain evidence="2">JCM 9374</strain>
    </source>
</reference>
<comment type="caution">
    <text evidence="1">The sequence shown here is derived from an EMBL/GenBank/DDBJ whole genome shotgun (WGS) entry which is preliminary data.</text>
</comment>
<reference evidence="1 2" key="1">
    <citation type="journal article" date="2016" name="Genome Announc.">
        <title>Draft Genome Sequence of Planomonospora sphaerica JCM9374, a Rare Actinomycete.</title>
        <authorList>
            <person name="Dohra H."/>
            <person name="Suzuki T."/>
            <person name="Inoue Y."/>
            <person name="Kodani S."/>
        </authorList>
    </citation>
    <scope>NUCLEOTIDE SEQUENCE [LARGE SCALE GENOMIC DNA]</scope>
    <source>
        <strain evidence="1 2">JCM 9374</strain>
    </source>
</reference>
<dbReference type="RefSeq" id="WP_068904059.1">
    <property type="nucleotide sequence ID" value="NZ_BDCX01000022.1"/>
</dbReference>
<dbReference type="EMBL" id="BDCX01000022">
    <property type="protein sequence ID" value="GAT71174.1"/>
    <property type="molecule type" value="Genomic_DNA"/>
</dbReference>
<organism evidence="1 2">
    <name type="scientific">Planomonospora sphaerica</name>
    <dbReference type="NCBI Taxonomy" id="161355"/>
    <lineage>
        <taxon>Bacteria</taxon>
        <taxon>Bacillati</taxon>
        <taxon>Actinomycetota</taxon>
        <taxon>Actinomycetes</taxon>
        <taxon>Streptosporangiales</taxon>
        <taxon>Streptosporangiaceae</taxon>
        <taxon>Planomonospora</taxon>
    </lineage>
</organism>
<evidence type="ECO:0000313" key="1">
    <source>
        <dbReference type="EMBL" id="GAT71174.1"/>
    </source>
</evidence>
<keyword evidence="2" id="KW-1185">Reference proteome</keyword>
<dbReference type="OrthoDB" id="3297413at2"/>
<dbReference type="AlphaFoldDB" id="A0A171DQ41"/>
<protein>
    <submittedName>
        <fullName evidence="1">Uncharacterized protein</fullName>
    </submittedName>
</protein>
<proteinExistence type="predicted"/>
<name>A0A171DQ41_9ACTN</name>